<evidence type="ECO:0000313" key="3">
    <source>
        <dbReference type="Proteomes" id="UP001415857"/>
    </source>
</evidence>
<comment type="caution">
    <text evidence="2">The sequence shown here is derived from an EMBL/GenBank/DDBJ whole genome shotgun (WGS) entry which is preliminary data.</text>
</comment>
<dbReference type="Proteomes" id="UP001415857">
    <property type="component" value="Unassembled WGS sequence"/>
</dbReference>
<feature type="region of interest" description="Disordered" evidence="1">
    <location>
        <begin position="1"/>
        <end position="33"/>
    </location>
</feature>
<protein>
    <submittedName>
        <fullName evidence="2">Uncharacterized protein</fullName>
    </submittedName>
</protein>
<accession>A0AAP0SDF1</accession>
<reference evidence="2 3" key="1">
    <citation type="journal article" date="2024" name="Plant J.">
        <title>Genome sequences and population genomics reveal climatic adaptation and genomic divergence between two closely related sweetgum species.</title>
        <authorList>
            <person name="Xu W.Q."/>
            <person name="Ren C.Q."/>
            <person name="Zhang X.Y."/>
            <person name="Comes H.P."/>
            <person name="Liu X.H."/>
            <person name="Li Y.G."/>
            <person name="Kettle C.J."/>
            <person name="Jalonen R."/>
            <person name="Gaisberger H."/>
            <person name="Ma Y.Z."/>
            <person name="Qiu Y.X."/>
        </authorList>
    </citation>
    <scope>NUCLEOTIDE SEQUENCE [LARGE SCALE GENOMIC DNA]</scope>
    <source>
        <strain evidence="2">Hangzhou</strain>
    </source>
</reference>
<proteinExistence type="predicted"/>
<dbReference type="AlphaFoldDB" id="A0AAP0SDF1"/>
<gene>
    <name evidence="2" type="ORF">L1049_020039</name>
</gene>
<evidence type="ECO:0000313" key="2">
    <source>
        <dbReference type="EMBL" id="KAK9292084.1"/>
    </source>
</evidence>
<sequence>MKQLSLTFCGNKKREGFSGNNPPNSGDIHRTPTTPAYFSNVGVASSTWIILKKNRRIHSSEQRV</sequence>
<evidence type="ECO:0000256" key="1">
    <source>
        <dbReference type="SAM" id="MobiDB-lite"/>
    </source>
</evidence>
<name>A0AAP0SDF1_LIQFO</name>
<dbReference type="EMBL" id="JBBPBK010000001">
    <property type="protein sequence ID" value="KAK9292084.1"/>
    <property type="molecule type" value="Genomic_DNA"/>
</dbReference>
<organism evidence="2 3">
    <name type="scientific">Liquidambar formosana</name>
    <name type="common">Formosan gum</name>
    <dbReference type="NCBI Taxonomy" id="63359"/>
    <lineage>
        <taxon>Eukaryota</taxon>
        <taxon>Viridiplantae</taxon>
        <taxon>Streptophyta</taxon>
        <taxon>Embryophyta</taxon>
        <taxon>Tracheophyta</taxon>
        <taxon>Spermatophyta</taxon>
        <taxon>Magnoliopsida</taxon>
        <taxon>eudicotyledons</taxon>
        <taxon>Gunneridae</taxon>
        <taxon>Pentapetalae</taxon>
        <taxon>Saxifragales</taxon>
        <taxon>Altingiaceae</taxon>
        <taxon>Liquidambar</taxon>
    </lineage>
</organism>
<keyword evidence="3" id="KW-1185">Reference proteome</keyword>